<evidence type="ECO:0000256" key="6">
    <source>
        <dbReference type="RuleBase" id="RU000461"/>
    </source>
</evidence>
<keyword evidence="6" id="KW-0503">Monooxygenase</keyword>
<organism evidence="8 9">
    <name type="scientific">Cadophora malorum</name>
    <dbReference type="NCBI Taxonomy" id="108018"/>
    <lineage>
        <taxon>Eukaryota</taxon>
        <taxon>Fungi</taxon>
        <taxon>Dikarya</taxon>
        <taxon>Ascomycota</taxon>
        <taxon>Pezizomycotina</taxon>
        <taxon>Leotiomycetes</taxon>
        <taxon>Helotiales</taxon>
        <taxon>Ploettnerulaceae</taxon>
        <taxon>Cadophora</taxon>
    </lineage>
</organism>
<dbReference type="Pfam" id="PF00067">
    <property type="entry name" value="p450"/>
    <property type="match status" value="1"/>
</dbReference>
<feature type="compositionally biased region" description="Polar residues" evidence="7">
    <location>
        <begin position="429"/>
        <end position="441"/>
    </location>
</feature>
<evidence type="ECO:0000313" key="9">
    <source>
        <dbReference type="Proteomes" id="UP000664132"/>
    </source>
</evidence>
<evidence type="ECO:0000256" key="2">
    <source>
        <dbReference type="ARBA" id="ARBA00022723"/>
    </source>
</evidence>
<accession>A0A8H7WFT8</accession>
<dbReference type="GO" id="GO:0004497">
    <property type="term" value="F:monooxygenase activity"/>
    <property type="evidence" value="ECO:0007669"/>
    <property type="project" value="UniProtKB-KW"/>
</dbReference>
<comment type="similarity">
    <text evidence="1 6">Belongs to the cytochrome P450 family.</text>
</comment>
<dbReference type="Proteomes" id="UP000664132">
    <property type="component" value="Unassembled WGS sequence"/>
</dbReference>
<dbReference type="SUPFAM" id="SSF48264">
    <property type="entry name" value="Cytochrome P450"/>
    <property type="match status" value="1"/>
</dbReference>
<keyword evidence="5 6" id="KW-0349">Heme</keyword>
<dbReference type="InterPro" id="IPR001128">
    <property type="entry name" value="Cyt_P450"/>
</dbReference>
<dbReference type="GO" id="GO:0005506">
    <property type="term" value="F:iron ion binding"/>
    <property type="evidence" value="ECO:0007669"/>
    <property type="project" value="InterPro"/>
</dbReference>
<dbReference type="InterPro" id="IPR002401">
    <property type="entry name" value="Cyt_P450_E_grp-I"/>
</dbReference>
<feature type="binding site" description="axial binding residue" evidence="5">
    <location>
        <position position="456"/>
    </location>
    <ligand>
        <name>heme</name>
        <dbReference type="ChEBI" id="CHEBI:30413"/>
    </ligand>
    <ligandPart>
        <name>Fe</name>
        <dbReference type="ChEBI" id="CHEBI:18248"/>
    </ligandPart>
</feature>
<evidence type="ECO:0000256" key="3">
    <source>
        <dbReference type="ARBA" id="ARBA00023002"/>
    </source>
</evidence>
<dbReference type="GO" id="GO:0016705">
    <property type="term" value="F:oxidoreductase activity, acting on paired donors, with incorporation or reduction of molecular oxygen"/>
    <property type="evidence" value="ECO:0007669"/>
    <property type="project" value="InterPro"/>
</dbReference>
<name>A0A8H7WFT8_9HELO</name>
<evidence type="ECO:0000313" key="8">
    <source>
        <dbReference type="EMBL" id="KAG4423933.1"/>
    </source>
</evidence>
<gene>
    <name evidence="8" type="ORF">IFR04_002928</name>
</gene>
<feature type="region of interest" description="Disordered" evidence="7">
    <location>
        <begin position="423"/>
        <end position="443"/>
    </location>
</feature>
<dbReference type="PANTHER" id="PTHR46300">
    <property type="entry name" value="P450, PUTATIVE (EUROFUNG)-RELATED-RELATED"/>
    <property type="match status" value="1"/>
</dbReference>
<evidence type="ECO:0000256" key="1">
    <source>
        <dbReference type="ARBA" id="ARBA00010617"/>
    </source>
</evidence>
<dbReference type="InterPro" id="IPR036396">
    <property type="entry name" value="Cyt_P450_sf"/>
</dbReference>
<keyword evidence="9" id="KW-1185">Reference proteome</keyword>
<proteinExistence type="inferred from homology"/>
<dbReference type="PANTHER" id="PTHR46300:SF6">
    <property type="entry name" value="CYTOCHROME P450 2C30"/>
    <property type="match status" value="1"/>
</dbReference>
<dbReference type="InterPro" id="IPR050364">
    <property type="entry name" value="Cytochrome_P450_fung"/>
</dbReference>
<keyword evidence="2 5" id="KW-0479">Metal-binding</keyword>
<dbReference type="PRINTS" id="PR00463">
    <property type="entry name" value="EP450I"/>
</dbReference>
<comment type="caution">
    <text evidence="8">The sequence shown here is derived from an EMBL/GenBank/DDBJ whole genome shotgun (WGS) entry which is preliminary data.</text>
</comment>
<comment type="cofactor">
    <cofactor evidence="5">
        <name>heme</name>
        <dbReference type="ChEBI" id="CHEBI:30413"/>
    </cofactor>
</comment>
<dbReference type="PROSITE" id="PS00086">
    <property type="entry name" value="CYTOCHROME_P450"/>
    <property type="match status" value="1"/>
</dbReference>
<reference evidence="8" key="1">
    <citation type="submission" date="2021-02" db="EMBL/GenBank/DDBJ databases">
        <title>Genome sequence Cadophora malorum strain M34.</title>
        <authorList>
            <person name="Stefanovic E."/>
            <person name="Vu D."/>
            <person name="Scully C."/>
            <person name="Dijksterhuis J."/>
            <person name="Roader J."/>
            <person name="Houbraken J."/>
        </authorList>
    </citation>
    <scope>NUCLEOTIDE SEQUENCE</scope>
    <source>
        <strain evidence="8">M34</strain>
    </source>
</reference>
<evidence type="ECO:0008006" key="10">
    <source>
        <dbReference type="Google" id="ProtNLM"/>
    </source>
</evidence>
<keyword evidence="3 6" id="KW-0560">Oxidoreductase</keyword>
<dbReference type="AlphaFoldDB" id="A0A8H7WFT8"/>
<protein>
    <recommendedName>
        <fullName evidence="10">Cytochrome P450</fullName>
    </recommendedName>
</protein>
<dbReference type="GO" id="GO:0020037">
    <property type="term" value="F:heme binding"/>
    <property type="evidence" value="ECO:0007669"/>
    <property type="project" value="InterPro"/>
</dbReference>
<dbReference type="Gene3D" id="1.10.630.10">
    <property type="entry name" value="Cytochrome P450"/>
    <property type="match status" value="1"/>
</dbReference>
<keyword evidence="4 5" id="KW-0408">Iron</keyword>
<dbReference type="EMBL" id="JAFJYH010000027">
    <property type="protein sequence ID" value="KAG4423933.1"/>
    <property type="molecule type" value="Genomic_DNA"/>
</dbReference>
<dbReference type="InterPro" id="IPR017972">
    <property type="entry name" value="Cyt_P450_CS"/>
</dbReference>
<dbReference type="OrthoDB" id="1470350at2759"/>
<sequence length="535" mass="61346">MILSTFHESAASAYLPLLGLFAVLAAYLINTIKHNGRLPLPPKPRGLPVIGNTVEFISAAKDHTMHLLLQRWSKEYGDVIRVQIGPVTEYYLNSDRAVKALMDKASAQTSQRPRWIVSNELLCNQWNVLLLNGNDPRWKLQRRLIHSEMASPARADAALPMLYYETAKFLSEVVRDPNGGTEKQDLWAQIGRYTYSNFAKQTFGFEILTSDDPAIEYIHNTGKRQIEGTLPGTHAVDILHWMNDLPPWLKPWERKARSYFRDDVQWSKTRMETTKKLPIDHPSFLRHILNDEKRCGISCDEEAAFLSLQLIIGAADTSRMSTWTFLEAMMLYPDIQAQAQKEIVVGDRIPVWEDLNDIPVVRCLMKEVWRWRPPVALGHPHTTTRDLEYEGLRIPKGARLHLNAWAIQHDPERHYEPDEFRPERWINDKPTSQQSINSPDPSQRDHFAFGAGRRVCPGLHIAERSLAVAIMRILWACDVKLKPKYRGGGKIDPKTYAGFMPGNPGEEMPVCLVGRSPERIADVEREWERERLNQA</sequence>
<evidence type="ECO:0000256" key="4">
    <source>
        <dbReference type="ARBA" id="ARBA00023004"/>
    </source>
</evidence>
<evidence type="ECO:0000256" key="7">
    <source>
        <dbReference type="SAM" id="MobiDB-lite"/>
    </source>
</evidence>
<evidence type="ECO:0000256" key="5">
    <source>
        <dbReference type="PIRSR" id="PIRSR602401-1"/>
    </source>
</evidence>